<keyword evidence="4 20" id="KW-0812">Transmembrane</keyword>
<dbReference type="SUPFAM" id="SSF103506">
    <property type="entry name" value="Mitochondrial carrier"/>
    <property type="match status" value="1"/>
</dbReference>
<evidence type="ECO:0000256" key="18">
    <source>
        <dbReference type="ARBA" id="ARBA00048920"/>
    </source>
</evidence>
<keyword evidence="5" id="KW-0677">Repeat</keyword>
<evidence type="ECO:0000256" key="22">
    <source>
        <dbReference type="SAM" id="Phobius"/>
    </source>
</evidence>
<accession>A0A8J5JMM8</accession>
<comment type="similarity">
    <text evidence="2 21">Belongs to the mitochondrial carrier (TC 2.A.29) family.</text>
</comment>
<dbReference type="PROSITE" id="PS50920">
    <property type="entry name" value="SOLCAR"/>
    <property type="match status" value="1"/>
</dbReference>
<evidence type="ECO:0000256" key="12">
    <source>
        <dbReference type="ARBA" id="ARBA00041874"/>
    </source>
</evidence>
<dbReference type="PANTHER" id="PTHR46356:SF1">
    <property type="entry name" value="MITOCHONDRIAL 2-OXODICARBOXYLATE CARRIER"/>
    <property type="match status" value="1"/>
</dbReference>
<evidence type="ECO:0000256" key="17">
    <source>
        <dbReference type="ARBA" id="ARBA00048581"/>
    </source>
</evidence>
<comment type="catalytic activity">
    <reaction evidence="19">
        <text>hexanedioate(in) + 2-oxoglutarate(out) = hexanedioate(out) + 2-oxoglutarate(in)</text>
        <dbReference type="Rhea" id="RHEA:71743"/>
        <dbReference type="ChEBI" id="CHEBI:16810"/>
        <dbReference type="ChEBI" id="CHEBI:17128"/>
    </reaction>
</comment>
<proteinExistence type="inferred from homology"/>
<comment type="caution">
    <text evidence="23">The sequence shown here is derived from an EMBL/GenBank/DDBJ whole genome shotgun (WGS) entry which is preliminary data.</text>
</comment>
<evidence type="ECO:0000256" key="4">
    <source>
        <dbReference type="ARBA" id="ARBA00022692"/>
    </source>
</evidence>
<dbReference type="InterPro" id="IPR051752">
    <property type="entry name" value="Mito_2-oxodicarb_carrier"/>
</dbReference>
<evidence type="ECO:0000256" key="8">
    <source>
        <dbReference type="ARBA" id="ARBA00023128"/>
    </source>
</evidence>
<reference evidence="23" key="1">
    <citation type="journal article" date="2021" name="Sci. Adv.">
        <title>The American lobster genome reveals insights on longevity, neural, and immune adaptations.</title>
        <authorList>
            <person name="Polinski J.M."/>
            <person name="Zimin A.V."/>
            <person name="Clark K.F."/>
            <person name="Kohn A.B."/>
            <person name="Sadowski N."/>
            <person name="Timp W."/>
            <person name="Ptitsyn A."/>
            <person name="Khanna P."/>
            <person name="Romanova D.Y."/>
            <person name="Williams P."/>
            <person name="Greenwood S.J."/>
            <person name="Moroz L.L."/>
            <person name="Walt D.R."/>
            <person name="Bodnar A.G."/>
        </authorList>
    </citation>
    <scope>NUCLEOTIDE SEQUENCE</scope>
    <source>
        <strain evidence="23">GMGI-L3</strain>
    </source>
</reference>
<protein>
    <recommendedName>
        <fullName evidence="11">Mitochondrial 2-oxodicarboxylate carrier</fullName>
    </recommendedName>
    <alternativeName>
        <fullName evidence="12">Solute carrier family 25 member 21</fullName>
    </alternativeName>
</protein>
<comment type="catalytic activity">
    <reaction evidence="16">
        <text>L-2-aminoadipate(in) + 2-oxoglutarate(out) = L-2-aminoadipate(out) + 2-oxoglutarate(in)</text>
        <dbReference type="Rhea" id="RHEA:71747"/>
        <dbReference type="ChEBI" id="CHEBI:16810"/>
        <dbReference type="ChEBI" id="CHEBI:58672"/>
    </reaction>
</comment>
<organism evidence="23 24">
    <name type="scientific">Homarus americanus</name>
    <name type="common">American lobster</name>
    <dbReference type="NCBI Taxonomy" id="6706"/>
    <lineage>
        <taxon>Eukaryota</taxon>
        <taxon>Metazoa</taxon>
        <taxon>Ecdysozoa</taxon>
        <taxon>Arthropoda</taxon>
        <taxon>Crustacea</taxon>
        <taxon>Multicrustacea</taxon>
        <taxon>Malacostraca</taxon>
        <taxon>Eumalacostraca</taxon>
        <taxon>Eucarida</taxon>
        <taxon>Decapoda</taxon>
        <taxon>Pleocyemata</taxon>
        <taxon>Astacidea</taxon>
        <taxon>Nephropoidea</taxon>
        <taxon>Nephropidae</taxon>
        <taxon>Homarus</taxon>
    </lineage>
</organism>
<evidence type="ECO:0000256" key="20">
    <source>
        <dbReference type="PROSITE-ProRule" id="PRU00282"/>
    </source>
</evidence>
<evidence type="ECO:0000256" key="2">
    <source>
        <dbReference type="ARBA" id="ARBA00006375"/>
    </source>
</evidence>
<keyword evidence="7 22" id="KW-1133">Transmembrane helix</keyword>
<evidence type="ECO:0000256" key="10">
    <source>
        <dbReference type="ARBA" id="ARBA00036018"/>
    </source>
</evidence>
<dbReference type="InterPro" id="IPR018108">
    <property type="entry name" value="MCP_transmembrane"/>
</dbReference>
<evidence type="ECO:0000313" key="23">
    <source>
        <dbReference type="EMBL" id="KAG7158906.1"/>
    </source>
</evidence>
<dbReference type="AlphaFoldDB" id="A0A8J5JMM8"/>
<evidence type="ECO:0000256" key="16">
    <source>
        <dbReference type="ARBA" id="ARBA00048303"/>
    </source>
</evidence>
<comment type="catalytic activity">
    <reaction evidence="18">
        <text>glutarate(in) + 2-oxoglutarate(out) = glutarate(out) + 2-oxoglutarate(in)</text>
        <dbReference type="Rhea" id="RHEA:71751"/>
        <dbReference type="ChEBI" id="CHEBI:16810"/>
        <dbReference type="ChEBI" id="CHEBI:30921"/>
    </reaction>
</comment>
<dbReference type="PANTHER" id="PTHR46356">
    <property type="entry name" value="MITOCHONDRIAL 2-OXODICARBOXYLATE CARRIER"/>
    <property type="match status" value="1"/>
</dbReference>
<comment type="function">
    <text evidence="13">Transports dicarboxylates across the inner membranes of mitochondria by a counter-exchange mechanism. Can transport 2-oxoadipate (2-oxohexanedioate), 2-oxoglutarate, adipate (hexanedioate), glutarate, and to a lesser extent, pimelate (heptanedioate), 2-oxopimelate (2-oxoheptanedioate), 2-aminoadipate (2-aminohexanedioate), oxaloacetate, and citrate. Plays a central role in catabolism of lysine, hydroxylysine, and tryptophan, by transporting common metabolite intermediates (such as 2-oxoadipate) into the mitochondria, where it is converted into acetyl-CoA and can enter the citric acid (TCA) cycle.</text>
</comment>
<dbReference type="EMBL" id="JAHLQT010034244">
    <property type="protein sequence ID" value="KAG7158906.1"/>
    <property type="molecule type" value="Genomic_DNA"/>
</dbReference>
<keyword evidence="24" id="KW-1185">Reference proteome</keyword>
<feature type="transmembrane region" description="Helical" evidence="22">
    <location>
        <begin position="154"/>
        <end position="171"/>
    </location>
</feature>
<gene>
    <name evidence="23" type="primary">Slc25a21-L</name>
    <name evidence="23" type="ORF">Hamer_G006284</name>
</gene>
<dbReference type="GO" id="GO:0005743">
    <property type="term" value="C:mitochondrial inner membrane"/>
    <property type="evidence" value="ECO:0007669"/>
    <property type="project" value="UniProtKB-SubCell"/>
</dbReference>
<keyword evidence="6" id="KW-0999">Mitochondrion inner membrane</keyword>
<comment type="subcellular location">
    <subcellularLocation>
        <location evidence="1">Mitochondrion inner membrane</location>
        <topology evidence="1">Multi-pass membrane protein</topology>
    </subcellularLocation>
</comment>
<evidence type="ECO:0000256" key="11">
    <source>
        <dbReference type="ARBA" id="ARBA00039747"/>
    </source>
</evidence>
<evidence type="ECO:0000256" key="15">
    <source>
        <dbReference type="ARBA" id="ARBA00048003"/>
    </source>
</evidence>
<dbReference type="Gene3D" id="1.50.40.10">
    <property type="entry name" value="Mitochondrial carrier domain"/>
    <property type="match status" value="1"/>
</dbReference>
<evidence type="ECO:0000256" key="1">
    <source>
        <dbReference type="ARBA" id="ARBA00004448"/>
    </source>
</evidence>
<evidence type="ECO:0000256" key="9">
    <source>
        <dbReference type="ARBA" id="ARBA00023136"/>
    </source>
</evidence>
<evidence type="ECO:0000256" key="13">
    <source>
        <dbReference type="ARBA" id="ARBA00046087"/>
    </source>
</evidence>
<comment type="catalytic activity">
    <reaction evidence="14">
        <text>heptanedioate(in) + 2-oxoglutarate(out) = heptanedioate(out) + 2-oxoglutarate(in)</text>
        <dbReference type="Rhea" id="RHEA:71759"/>
        <dbReference type="ChEBI" id="CHEBI:16810"/>
        <dbReference type="ChEBI" id="CHEBI:36165"/>
    </reaction>
</comment>
<evidence type="ECO:0000256" key="21">
    <source>
        <dbReference type="RuleBase" id="RU000488"/>
    </source>
</evidence>
<evidence type="ECO:0000313" key="24">
    <source>
        <dbReference type="Proteomes" id="UP000747542"/>
    </source>
</evidence>
<evidence type="ECO:0000256" key="7">
    <source>
        <dbReference type="ARBA" id="ARBA00022989"/>
    </source>
</evidence>
<evidence type="ECO:0000256" key="5">
    <source>
        <dbReference type="ARBA" id="ARBA00022737"/>
    </source>
</evidence>
<evidence type="ECO:0000256" key="6">
    <source>
        <dbReference type="ARBA" id="ARBA00022792"/>
    </source>
</evidence>
<keyword evidence="8" id="KW-0496">Mitochondrion</keyword>
<comment type="catalytic activity">
    <reaction evidence="15">
        <text>citrate(in) + 2-oxoglutarate(out) = citrate(out) + 2-oxoglutarate(in)</text>
        <dbReference type="Rhea" id="RHEA:71763"/>
        <dbReference type="ChEBI" id="CHEBI:16810"/>
        <dbReference type="ChEBI" id="CHEBI:16947"/>
    </reaction>
</comment>
<evidence type="ECO:0000256" key="3">
    <source>
        <dbReference type="ARBA" id="ARBA00022448"/>
    </source>
</evidence>
<sequence>MNGGELALKKKKGTVFRPSWDIKTEGQCQEELHLHLKDLHSVFGGSHDWRCLKFLTFEIYKQLFGGPSPTTFFLAGLGSGTTEAILVNPFEVVKVTQQANRAQHKVSPSTWAVAREIIRTQGLGFRGLNKGVTATIGRNGLFNMVKWQQNLQKFFIGLVAGVLGCLINIPFDVAKSHPRATASPGRDQVPLNICLHCSFRALYKGLVPKVLRLGPGAGIMMIVYENVHGYLVKRFPDD</sequence>
<comment type="catalytic activity">
    <reaction evidence="10">
        <text>2-oxoadipate(in) + 2-oxoglutarate(out) = 2-oxoadipate(out) + 2-oxoglutarate(in)</text>
        <dbReference type="Rhea" id="RHEA:71739"/>
        <dbReference type="ChEBI" id="CHEBI:16810"/>
        <dbReference type="ChEBI" id="CHEBI:57499"/>
    </reaction>
</comment>
<feature type="repeat" description="Solcar" evidence="20">
    <location>
        <begin position="148"/>
        <end position="230"/>
    </location>
</feature>
<dbReference type="Pfam" id="PF00153">
    <property type="entry name" value="Mito_carr"/>
    <property type="match status" value="1"/>
</dbReference>
<dbReference type="Proteomes" id="UP000747542">
    <property type="component" value="Unassembled WGS sequence"/>
</dbReference>
<evidence type="ECO:0000256" key="14">
    <source>
        <dbReference type="ARBA" id="ARBA00047537"/>
    </source>
</evidence>
<keyword evidence="9 20" id="KW-0472">Membrane</keyword>
<evidence type="ECO:0000256" key="19">
    <source>
        <dbReference type="ARBA" id="ARBA00048998"/>
    </source>
</evidence>
<dbReference type="InterPro" id="IPR023395">
    <property type="entry name" value="MCP_dom_sf"/>
</dbReference>
<comment type="catalytic activity">
    <reaction evidence="17">
        <text>2-oxoheptanedioate(in) + 2-oxoglutarate(out) = 2-oxoheptanedioate(out) + 2-oxoglutarate(in)</text>
        <dbReference type="Rhea" id="RHEA:71755"/>
        <dbReference type="ChEBI" id="CHEBI:16810"/>
        <dbReference type="ChEBI" id="CHEBI:72701"/>
    </reaction>
</comment>
<name>A0A8J5JMM8_HOMAM</name>
<keyword evidence="3 21" id="KW-0813">Transport</keyword>